<sequence length="159" mass="18478">MHIIAYNPFAGASRNLTFDDNNESPFSSNSTNDTANKLPWYMGEWTTPVSVVLYVYSLISFMIFLLMFMLYVSRHGCFHICRCRRRRRAIRYQQQRVRVWNEQQTNMNHHGEDSDEEADDLETNSVLHRGPAAVNSENGGHRVHNIQRLERALRTAGMA</sequence>
<keyword evidence="1" id="KW-0812">Transmembrane</keyword>
<dbReference type="EMBL" id="KL584718">
    <property type="protein sequence ID" value="KEQ70063.1"/>
    <property type="molecule type" value="Genomic_DNA"/>
</dbReference>
<organism evidence="2 3">
    <name type="scientific">Aureobasidium namibiae CBS 147.97</name>
    <dbReference type="NCBI Taxonomy" id="1043004"/>
    <lineage>
        <taxon>Eukaryota</taxon>
        <taxon>Fungi</taxon>
        <taxon>Dikarya</taxon>
        <taxon>Ascomycota</taxon>
        <taxon>Pezizomycotina</taxon>
        <taxon>Dothideomycetes</taxon>
        <taxon>Dothideomycetidae</taxon>
        <taxon>Dothideales</taxon>
        <taxon>Saccotheciaceae</taxon>
        <taxon>Aureobasidium</taxon>
    </lineage>
</organism>
<keyword evidence="1" id="KW-0472">Membrane</keyword>
<dbReference type="HOGENOM" id="CLU_1643370_0_0_1"/>
<keyword evidence="1" id="KW-1133">Transmembrane helix</keyword>
<gene>
    <name evidence="2" type="ORF">M436DRAFT_54001</name>
</gene>
<evidence type="ECO:0000313" key="3">
    <source>
        <dbReference type="Proteomes" id="UP000027730"/>
    </source>
</evidence>
<dbReference type="Proteomes" id="UP000027730">
    <property type="component" value="Unassembled WGS sequence"/>
</dbReference>
<name>A0A074WAU1_9PEZI</name>
<dbReference type="OrthoDB" id="3914961at2759"/>
<dbReference type="RefSeq" id="XP_013424273.1">
    <property type="nucleotide sequence ID" value="XM_013568819.1"/>
</dbReference>
<accession>A0A074WAU1</accession>
<dbReference type="GeneID" id="25411882"/>
<feature type="transmembrane region" description="Helical" evidence="1">
    <location>
        <begin position="51"/>
        <end position="72"/>
    </location>
</feature>
<keyword evidence="3" id="KW-1185">Reference proteome</keyword>
<evidence type="ECO:0000313" key="2">
    <source>
        <dbReference type="EMBL" id="KEQ70063.1"/>
    </source>
</evidence>
<protein>
    <submittedName>
        <fullName evidence="2">Uncharacterized protein</fullName>
    </submittedName>
</protein>
<evidence type="ECO:0000256" key="1">
    <source>
        <dbReference type="SAM" id="Phobius"/>
    </source>
</evidence>
<dbReference type="AlphaFoldDB" id="A0A074WAU1"/>
<proteinExistence type="predicted"/>
<reference evidence="2 3" key="1">
    <citation type="journal article" date="2014" name="BMC Genomics">
        <title>Genome sequencing of four Aureobasidium pullulans varieties: biotechnological potential, stress tolerance, and description of new species.</title>
        <authorList>
            <person name="Gostin Ar C."/>
            <person name="Ohm R.A."/>
            <person name="Kogej T."/>
            <person name="Sonjak S."/>
            <person name="Turk M."/>
            <person name="Zajc J."/>
            <person name="Zalar P."/>
            <person name="Grube M."/>
            <person name="Sun H."/>
            <person name="Han J."/>
            <person name="Sharma A."/>
            <person name="Chiniquy J."/>
            <person name="Ngan C.Y."/>
            <person name="Lipzen A."/>
            <person name="Barry K."/>
            <person name="Grigoriev I.V."/>
            <person name="Gunde-Cimerman N."/>
        </authorList>
    </citation>
    <scope>NUCLEOTIDE SEQUENCE [LARGE SCALE GENOMIC DNA]</scope>
    <source>
        <strain evidence="2 3">CBS 147.97</strain>
    </source>
</reference>